<dbReference type="STRING" id="1149755.A0A2J6RQN5"/>
<dbReference type="EMBL" id="KZ613945">
    <property type="protein sequence ID" value="PMD40826.1"/>
    <property type="molecule type" value="Genomic_DNA"/>
</dbReference>
<organism evidence="2 3">
    <name type="scientific">Hyaloscypha variabilis (strain UAMH 11265 / GT02V1 / F)</name>
    <name type="common">Meliniomyces variabilis</name>
    <dbReference type="NCBI Taxonomy" id="1149755"/>
    <lineage>
        <taxon>Eukaryota</taxon>
        <taxon>Fungi</taxon>
        <taxon>Dikarya</taxon>
        <taxon>Ascomycota</taxon>
        <taxon>Pezizomycotina</taxon>
        <taxon>Leotiomycetes</taxon>
        <taxon>Helotiales</taxon>
        <taxon>Hyaloscyphaceae</taxon>
        <taxon>Hyaloscypha</taxon>
        <taxon>Hyaloscypha variabilis</taxon>
    </lineage>
</organism>
<accession>A0A2J6RQN5</accession>
<gene>
    <name evidence="2" type="ORF">L207DRAFT_346395</name>
</gene>
<name>A0A2J6RQN5_HYAVF</name>
<evidence type="ECO:0000313" key="3">
    <source>
        <dbReference type="Proteomes" id="UP000235786"/>
    </source>
</evidence>
<dbReference type="AlphaFoldDB" id="A0A2J6RQN5"/>
<protein>
    <recommendedName>
        <fullName evidence="1">DUF7708 domain-containing protein</fullName>
    </recommendedName>
</protein>
<dbReference type="OrthoDB" id="3558293at2759"/>
<sequence>MDYKQRSEKSLGIRFSTQLKREMALQEANGQLLQTERRGRSESQPEPHVVRENLWREYYDDRNDNERNSYPFEMCANREYDLLKNAWRSFLDTTQDNQNTSLTNKANPFERNENITIDELKDYVQSLADRLDQSHGKTRRFLDKFCGTLSSHSAMLDFLPKQSQYLTIFCGVVKTILEASDNYQMTLKGISEALAEIGDIVQLSVQHAKLINTSGMEDAVGRLYESVFIFLREAMLWYKGRRLHRLRKSFDHNFYDHFSHLLDKIKQRADWIHIRGDIGHHAKTTDTIRITRSLDQKLDRIITTQEEDRKIFQDSQLSRSAATGIAMSSSQTAMEGHSEFASSIGLHDPESLSIPTVSKATELLHDRGLCPLQCSKSELEEATCELEKHILNPFSHADIADSGRVYFENKIVYTIRDWSAAVGSGLLRFVAQPQASYQPVTSAISASVAKTAIDSDLPLVYLCCISLPRGEERSLISTLYSLIHQLIRQRDFSGRAMDFRPSRIQELDGTISTWDKGISICSDLLLYAPSPLLVIIDGIERLEGDISEVYVDNLINLLGDKTATQDLSRRADKDLKLLFTTTGPCTSLNKLDGSVLKTIHMQGKHTKWRPGKPRLGRSLIKL</sequence>
<evidence type="ECO:0000313" key="2">
    <source>
        <dbReference type="EMBL" id="PMD40826.1"/>
    </source>
</evidence>
<keyword evidence="3" id="KW-1185">Reference proteome</keyword>
<evidence type="ECO:0000259" key="1">
    <source>
        <dbReference type="Pfam" id="PF24809"/>
    </source>
</evidence>
<dbReference type="Proteomes" id="UP000235786">
    <property type="component" value="Unassembled WGS sequence"/>
</dbReference>
<reference evidence="2 3" key="1">
    <citation type="submission" date="2016-04" db="EMBL/GenBank/DDBJ databases">
        <title>A degradative enzymes factory behind the ericoid mycorrhizal symbiosis.</title>
        <authorList>
            <consortium name="DOE Joint Genome Institute"/>
            <person name="Martino E."/>
            <person name="Morin E."/>
            <person name="Grelet G."/>
            <person name="Kuo A."/>
            <person name="Kohler A."/>
            <person name="Daghino S."/>
            <person name="Barry K."/>
            <person name="Choi C."/>
            <person name="Cichocki N."/>
            <person name="Clum A."/>
            <person name="Copeland A."/>
            <person name="Hainaut M."/>
            <person name="Haridas S."/>
            <person name="Labutti K."/>
            <person name="Lindquist E."/>
            <person name="Lipzen A."/>
            <person name="Khouja H.-R."/>
            <person name="Murat C."/>
            <person name="Ohm R."/>
            <person name="Olson A."/>
            <person name="Spatafora J."/>
            <person name="Veneault-Fourrey C."/>
            <person name="Henrissat B."/>
            <person name="Grigoriev I."/>
            <person name="Martin F."/>
            <person name="Perotto S."/>
        </authorList>
    </citation>
    <scope>NUCLEOTIDE SEQUENCE [LARGE SCALE GENOMIC DNA]</scope>
    <source>
        <strain evidence="2 3">F</strain>
    </source>
</reference>
<feature type="domain" description="DUF7708" evidence="1">
    <location>
        <begin position="141"/>
        <end position="283"/>
    </location>
</feature>
<dbReference type="Pfam" id="PF24809">
    <property type="entry name" value="DUF7708"/>
    <property type="match status" value="1"/>
</dbReference>
<proteinExistence type="predicted"/>
<dbReference type="InterPro" id="IPR056125">
    <property type="entry name" value="DUF7708"/>
</dbReference>